<dbReference type="PROSITE" id="PS51293">
    <property type="entry name" value="SANT"/>
    <property type="match status" value="1"/>
</dbReference>
<evidence type="ECO:0000259" key="5">
    <source>
        <dbReference type="PROSITE" id="PS50249"/>
    </source>
</evidence>
<dbReference type="AlphaFoldDB" id="A0A4P9Y6Z8"/>
<dbReference type="PROSITE" id="PS50934">
    <property type="entry name" value="SWIRM"/>
    <property type="match status" value="1"/>
</dbReference>
<accession>A0A4P9Y6Z8</accession>
<dbReference type="Gene3D" id="1.10.10.60">
    <property type="entry name" value="Homeodomain-like"/>
    <property type="match status" value="1"/>
</dbReference>
<dbReference type="EMBL" id="KZ987782">
    <property type="protein sequence ID" value="RKP14867.1"/>
    <property type="molecule type" value="Genomic_DNA"/>
</dbReference>
<evidence type="ECO:0000259" key="7">
    <source>
        <dbReference type="PROSITE" id="PS51293"/>
    </source>
</evidence>
<feature type="domain" description="SWIRM" evidence="6">
    <location>
        <begin position="305"/>
        <end position="401"/>
    </location>
</feature>
<dbReference type="InterPro" id="IPR036388">
    <property type="entry name" value="WH-like_DNA-bd_sf"/>
</dbReference>
<dbReference type="SUPFAM" id="SSF46689">
    <property type="entry name" value="Homeodomain-like"/>
    <property type="match status" value="2"/>
</dbReference>
<feature type="compositionally biased region" description="Low complexity" evidence="3">
    <location>
        <begin position="777"/>
        <end position="791"/>
    </location>
</feature>
<evidence type="ECO:0000259" key="6">
    <source>
        <dbReference type="PROSITE" id="PS50934"/>
    </source>
</evidence>
<dbReference type="PROSITE" id="PS50090">
    <property type="entry name" value="MYB_LIKE"/>
    <property type="match status" value="1"/>
</dbReference>
<evidence type="ECO:0000313" key="9">
    <source>
        <dbReference type="EMBL" id="RKP14867.1"/>
    </source>
</evidence>
<feature type="compositionally biased region" description="Basic residues" evidence="3">
    <location>
        <begin position="48"/>
        <end position="61"/>
    </location>
</feature>
<dbReference type="InterPro" id="IPR007526">
    <property type="entry name" value="SWIRM"/>
</dbReference>
<dbReference type="Proteomes" id="UP000267251">
    <property type="component" value="Unassembled WGS sequence"/>
</dbReference>
<dbReference type="Pfam" id="PF01398">
    <property type="entry name" value="JAB"/>
    <property type="match status" value="1"/>
</dbReference>
<evidence type="ECO:0000256" key="3">
    <source>
        <dbReference type="SAM" id="MobiDB-lite"/>
    </source>
</evidence>
<evidence type="ECO:0000256" key="2">
    <source>
        <dbReference type="ARBA" id="ARBA00023242"/>
    </source>
</evidence>
<evidence type="ECO:0000259" key="4">
    <source>
        <dbReference type="PROSITE" id="PS50090"/>
    </source>
</evidence>
<dbReference type="GO" id="GO:0003677">
    <property type="term" value="F:DNA binding"/>
    <property type="evidence" value="ECO:0007669"/>
    <property type="project" value="UniProtKB-KW"/>
</dbReference>
<gene>
    <name evidence="9" type="ORF">BJ684DRAFT_18760</name>
</gene>
<dbReference type="InterPro" id="IPR050242">
    <property type="entry name" value="JAMM_MPN+_peptidase_M67A"/>
</dbReference>
<dbReference type="GO" id="GO:0010468">
    <property type="term" value="P:regulation of gene expression"/>
    <property type="evidence" value="ECO:0007669"/>
    <property type="project" value="UniProtKB-ARBA"/>
</dbReference>
<dbReference type="PROSITE" id="PS50249">
    <property type="entry name" value="MPN"/>
    <property type="match status" value="1"/>
</dbReference>
<dbReference type="CDD" id="cd00167">
    <property type="entry name" value="SANT"/>
    <property type="match status" value="1"/>
</dbReference>
<dbReference type="PANTHER" id="PTHR10410">
    <property type="entry name" value="EUKARYOTIC TRANSLATION INITIATION FACTOR 3 -RELATED"/>
    <property type="match status" value="1"/>
</dbReference>
<dbReference type="PROSITE" id="PS51294">
    <property type="entry name" value="HTH_MYB"/>
    <property type="match status" value="1"/>
</dbReference>
<feature type="compositionally biased region" description="Basic and acidic residues" evidence="3">
    <location>
        <begin position="414"/>
        <end position="427"/>
    </location>
</feature>
<dbReference type="InterPro" id="IPR017930">
    <property type="entry name" value="Myb_dom"/>
</dbReference>
<keyword evidence="2" id="KW-0539">Nucleus</keyword>
<evidence type="ECO:0000256" key="1">
    <source>
        <dbReference type="ARBA" id="ARBA00023125"/>
    </source>
</evidence>
<feature type="compositionally biased region" description="Basic and acidic residues" evidence="3">
    <location>
        <begin position="238"/>
        <end position="251"/>
    </location>
</feature>
<feature type="compositionally biased region" description="Acidic residues" evidence="3">
    <location>
        <begin position="172"/>
        <end position="184"/>
    </location>
</feature>
<reference evidence="10" key="1">
    <citation type="journal article" date="2018" name="Nat. Microbiol.">
        <title>Leveraging single-cell genomics to expand the fungal tree of life.</title>
        <authorList>
            <person name="Ahrendt S.R."/>
            <person name="Quandt C.A."/>
            <person name="Ciobanu D."/>
            <person name="Clum A."/>
            <person name="Salamov A."/>
            <person name="Andreopoulos B."/>
            <person name="Cheng J.F."/>
            <person name="Woyke T."/>
            <person name="Pelin A."/>
            <person name="Henrissat B."/>
            <person name="Reynolds N.K."/>
            <person name="Benny G.L."/>
            <person name="Smith M.E."/>
            <person name="James T.Y."/>
            <person name="Grigoriev I.V."/>
        </authorList>
    </citation>
    <scope>NUCLEOTIDE SEQUENCE [LARGE SCALE GENOMIC DNA]</scope>
</reference>
<sequence length="791" mass="88471">MDPESQALIEAILAQDAADEEMETGRVQAEEEYLVEHDPVAREPKPSRSGRGKPRGRGKRNLHTDSSKVTSHGQRWLPEEDEKLARGIKMFGHGNWSEIADFMGTRTTRQVKNHARHLEAYDKLSPSPMEGPHGRAMREEGPLEAESQPEAKKVQKGYAMKADRVEDREPSDIDVDIDEGLDDDGMSHQGNSLMVNIDHDITPSTEDIVSSSVHDPLRSSFLVNESGEEEEEEEEEGMGSKDEAEKPHVKDPNSIALLPRHSTLPKYHNGDDVSDMPPPRLHRPPSREDLSTGVNRFGLIPEVVLDVPVRPISLDSSAITDQEQVDNPEWFVGRPKRTPERYMEIRNGILAAWAFYQPAYMSKTRARKGMRGDVNIVGEIFDYLERIGAINTGKEAEGRRRAPPQRSHLPWDWQRSENDRRGAREGSEEREDENVMGRAMQGHELGPRKRRVRDSEGEWVTQRELEGRVIRHEDPSEVAMRKEAEKRDFDLITPKPYDSPDHNTPFRIRCSPFVAATIDVHAHLVSNEIIGLLSGGLDESTGTLHIRGLFPCQGLNTSGIQVEMDPGSEMEARDVFAHTKQIAVGWYHSHPMFRPDPSVRDVQTQANYQSLFQSDQGGPCPFVGAILQPYDLDDPEVQPSELSFFMAQPPAKDDGKQEHVPYALEVAYSLTEGETEDISELIHSFGVQVHKLALQYVQDDNLLDPRGAYRARKPQTRWEHLIISVKSILAPVLQDGPETFIDQVDQILSDALALLSPSSNSPTPPTPPVGSAEVQAESEASGSTNSTSSVI</sequence>
<feature type="domain" description="SANT" evidence="7">
    <location>
        <begin position="71"/>
        <end position="123"/>
    </location>
</feature>
<name>A0A4P9Y6Z8_9FUNG</name>
<proteinExistence type="predicted"/>
<feature type="region of interest" description="Disordered" evidence="3">
    <location>
        <begin position="206"/>
        <end position="293"/>
    </location>
</feature>
<dbReference type="SUPFAM" id="SSF102712">
    <property type="entry name" value="JAB1/MPN domain"/>
    <property type="match status" value="1"/>
</dbReference>
<feature type="compositionally biased region" description="Basic and acidic residues" evidence="3">
    <location>
        <begin position="161"/>
        <end position="171"/>
    </location>
</feature>
<feature type="compositionally biased region" description="Basic and acidic residues" evidence="3">
    <location>
        <begin position="34"/>
        <end position="46"/>
    </location>
</feature>
<dbReference type="OrthoDB" id="118550at2759"/>
<feature type="region of interest" description="Disordered" evidence="3">
    <location>
        <begin position="119"/>
        <end position="191"/>
    </location>
</feature>
<feature type="compositionally biased region" description="Basic and acidic residues" evidence="3">
    <location>
        <begin position="132"/>
        <end position="141"/>
    </location>
</feature>
<dbReference type="GO" id="GO:0008237">
    <property type="term" value="F:metallopeptidase activity"/>
    <property type="evidence" value="ECO:0007669"/>
    <property type="project" value="InterPro"/>
</dbReference>
<keyword evidence="1" id="KW-0238">DNA-binding</keyword>
<dbReference type="InterPro" id="IPR000555">
    <property type="entry name" value="JAMM/MPN+_dom"/>
</dbReference>
<keyword evidence="10" id="KW-1185">Reference proteome</keyword>
<dbReference type="InterPro" id="IPR037518">
    <property type="entry name" value="MPN"/>
</dbReference>
<feature type="domain" description="Myb-like" evidence="4">
    <location>
        <begin position="75"/>
        <end position="119"/>
    </location>
</feature>
<feature type="region of interest" description="Disordered" evidence="3">
    <location>
        <begin position="755"/>
        <end position="791"/>
    </location>
</feature>
<evidence type="ECO:0000313" key="10">
    <source>
        <dbReference type="Proteomes" id="UP000267251"/>
    </source>
</evidence>
<evidence type="ECO:0000259" key="8">
    <source>
        <dbReference type="PROSITE" id="PS51294"/>
    </source>
</evidence>
<dbReference type="Gene3D" id="1.10.10.10">
    <property type="entry name" value="Winged helix-like DNA-binding domain superfamily/Winged helix DNA-binding domain"/>
    <property type="match status" value="1"/>
</dbReference>
<dbReference type="InterPro" id="IPR017884">
    <property type="entry name" value="SANT_dom"/>
</dbReference>
<feature type="region of interest" description="Disordered" evidence="3">
    <location>
        <begin position="394"/>
        <end position="436"/>
    </location>
</feature>
<feature type="compositionally biased region" description="Acidic residues" evidence="3">
    <location>
        <begin position="226"/>
        <end position="237"/>
    </location>
</feature>
<organism evidence="9 10">
    <name type="scientific">Piptocephalis cylindrospora</name>
    <dbReference type="NCBI Taxonomy" id="1907219"/>
    <lineage>
        <taxon>Eukaryota</taxon>
        <taxon>Fungi</taxon>
        <taxon>Fungi incertae sedis</taxon>
        <taxon>Zoopagomycota</taxon>
        <taxon>Zoopagomycotina</taxon>
        <taxon>Zoopagomycetes</taxon>
        <taxon>Zoopagales</taxon>
        <taxon>Piptocephalidaceae</taxon>
        <taxon>Piptocephalis</taxon>
    </lineage>
</organism>
<dbReference type="InterPro" id="IPR009057">
    <property type="entry name" value="Homeodomain-like_sf"/>
</dbReference>
<dbReference type="SMART" id="SM00717">
    <property type="entry name" value="SANT"/>
    <property type="match status" value="1"/>
</dbReference>
<feature type="region of interest" description="Disordered" evidence="3">
    <location>
        <begin position="13"/>
        <end position="81"/>
    </location>
</feature>
<protein>
    <submittedName>
        <fullName evidence="9">Uncharacterized protein</fullName>
    </submittedName>
</protein>
<dbReference type="Pfam" id="PF04433">
    <property type="entry name" value="SWIRM"/>
    <property type="match status" value="1"/>
</dbReference>
<feature type="domain" description="HTH myb-type" evidence="8">
    <location>
        <begin position="74"/>
        <end position="123"/>
    </location>
</feature>
<dbReference type="Gene3D" id="3.40.140.10">
    <property type="entry name" value="Cytidine Deaminase, domain 2"/>
    <property type="match status" value="1"/>
</dbReference>
<dbReference type="Pfam" id="PF00249">
    <property type="entry name" value="Myb_DNA-binding"/>
    <property type="match status" value="1"/>
</dbReference>
<feature type="domain" description="MPN" evidence="5">
    <location>
        <begin position="508"/>
        <end position="646"/>
    </location>
</feature>
<dbReference type="InterPro" id="IPR001005">
    <property type="entry name" value="SANT/Myb"/>
</dbReference>